<sequence length="615" mass="68614">MSVPLLALPQASLRVSPHSMFGDDHWQMATGVVGQRDTTFRVDWGFTLPDGSRFNEPHWRTLREASKHLLWSLHSDPPPGRSALSLRSLGTQGTLQRVVLEWMAGRGLARWSELDDEAIRHLFDDLAQRPRDNGTMALSTASNYRTLLRAFYQQREKLPDTPKSAPPALNELGRWRPVERWPYTPDEIAMPLVAGALHLIGEPADTILHMRDDIQALHDAASAKGHAKPGRSRRIRRYLHAAPPIEFVPGQAQPLTVQPMLTFNGMVARLYEACFIVLAYLVGPRASEILSLEAGCIERVQGEQQEMFAYLTGTIRKDAPGDGVPHRWIAPEPAVRAIEVLERLSAPWRAIDGRQYLWLLQVRPGSAIRTSALPIEPLTSSAMNIRLNDGIGAALRLPEINGESWRLATHQGRKTFARFVGRRDRTGLAALAKHLGHVTRAMTDRAYVGTDFELVELVDAQAARETRAALEELLVAPRLGGKAGRDLAARSPFRGRTHDGDLDAYITRLLADTDIRLGVCDWGYCLYRRETSACLGSDKEPNPVLRTQGTCVTCANFAVSERHKPVWEARLKRNLALLERTDLDPESRNLAITRVEESRRVIDDLDLQPADGNLG</sequence>
<name>A0A0F7JTL6_9SPHN</name>
<evidence type="ECO:0008006" key="4">
    <source>
        <dbReference type="Google" id="ProtNLM"/>
    </source>
</evidence>
<dbReference type="SUPFAM" id="SSF56349">
    <property type="entry name" value="DNA breaking-rejoining enzymes"/>
    <property type="match status" value="1"/>
</dbReference>
<dbReference type="GO" id="GO:0015074">
    <property type="term" value="P:DNA integration"/>
    <property type="evidence" value="ECO:0007669"/>
    <property type="project" value="InterPro"/>
</dbReference>
<keyword evidence="1" id="KW-0233">DNA recombination</keyword>
<evidence type="ECO:0000256" key="1">
    <source>
        <dbReference type="ARBA" id="ARBA00023172"/>
    </source>
</evidence>
<protein>
    <recommendedName>
        <fullName evidence="4">Integrase</fullName>
    </recommendedName>
</protein>
<dbReference type="Proteomes" id="UP000018851">
    <property type="component" value="Plasmid pNXO2"/>
</dbReference>
<dbReference type="GO" id="GO:0006310">
    <property type="term" value="P:DNA recombination"/>
    <property type="evidence" value="ECO:0007669"/>
    <property type="project" value="UniProtKB-KW"/>
</dbReference>
<dbReference type="AlphaFoldDB" id="A0A0F7JTL6"/>
<dbReference type="InterPro" id="IPR013762">
    <property type="entry name" value="Integrase-like_cat_sf"/>
</dbReference>
<keyword evidence="3" id="KW-1185">Reference proteome</keyword>
<accession>A0A0F7JTL6</accession>
<reference evidence="2 3" key="1">
    <citation type="submission" date="2015-05" db="EMBL/GenBank/DDBJ databases">
        <title>Plasmid of Sphingomonas sanxanigenens NX02.</title>
        <authorList>
            <person name="Huang H."/>
            <person name="Ma T."/>
        </authorList>
    </citation>
    <scope>NUCLEOTIDE SEQUENCE [LARGE SCALE GENOMIC DNA]</scope>
    <source>
        <strain evidence="2 3">NX02</strain>
        <plasmid evidence="3">Plasmid pNXO2</plasmid>
    </source>
</reference>
<gene>
    <name evidence="2" type="ORF">NX02_p1730</name>
</gene>
<dbReference type="KEGG" id="ssan:NX02_p1730"/>
<keyword evidence="2" id="KW-0614">Plasmid</keyword>
<dbReference type="GO" id="GO:0003677">
    <property type="term" value="F:DNA binding"/>
    <property type="evidence" value="ECO:0007669"/>
    <property type="project" value="InterPro"/>
</dbReference>
<evidence type="ECO:0000313" key="3">
    <source>
        <dbReference type="Proteomes" id="UP000018851"/>
    </source>
</evidence>
<dbReference type="Gene3D" id="1.10.443.10">
    <property type="entry name" value="Intergrase catalytic core"/>
    <property type="match status" value="1"/>
</dbReference>
<dbReference type="InterPro" id="IPR011010">
    <property type="entry name" value="DNA_brk_join_enz"/>
</dbReference>
<evidence type="ECO:0000313" key="2">
    <source>
        <dbReference type="EMBL" id="AKH18987.1"/>
    </source>
</evidence>
<organism evidence="2 3">
    <name type="scientific">Sphingomonas sanxanigenens DSM 19645 = NX02</name>
    <dbReference type="NCBI Taxonomy" id="1123269"/>
    <lineage>
        <taxon>Bacteria</taxon>
        <taxon>Pseudomonadati</taxon>
        <taxon>Pseudomonadota</taxon>
        <taxon>Alphaproteobacteria</taxon>
        <taxon>Sphingomonadales</taxon>
        <taxon>Sphingomonadaceae</taxon>
        <taxon>Sphingomonas</taxon>
    </lineage>
</organism>
<dbReference type="EMBL" id="CP011450">
    <property type="protein sequence ID" value="AKH18987.1"/>
    <property type="molecule type" value="Genomic_DNA"/>
</dbReference>
<dbReference type="RefSeq" id="WP_047100429.1">
    <property type="nucleotide sequence ID" value="NZ_CP011450.1"/>
</dbReference>
<geneLocation type="plasmid" evidence="2 3">
    <name>pNXO2</name>
</geneLocation>
<proteinExistence type="predicted"/>